<dbReference type="GO" id="GO:0008010">
    <property type="term" value="F:structural constituent of chitin-based larval cuticle"/>
    <property type="evidence" value="ECO:0007669"/>
    <property type="project" value="TreeGrafter"/>
</dbReference>
<dbReference type="OrthoDB" id="6436078at2759"/>
<dbReference type="Proteomes" id="UP000015104">
    <property type="component" value="Unassembled WGS sequence"/>
</dbReference>
<dbReference type="InterPro" id="IPR050468">
    <property type="entry name" value="Cuticle_Struct_Prot"/>
</dbReference>
<dbReference type="InterPro" id="IPR000618">
    <property type="entry name" value="Insect_cuticle"/>
</dbReference>
<dbReference type="STRING" id="32264.T1KMI7"/>
<gene>
    <name evidence="2" type="primary">107365556</name>
</gene>
<organism evidence="2 3">
    <name type="scientific">Tetranychus urticae</name>
    <name type="common">Two-spotted spider mite</name>
    <dbReference type="NCBI Taxonomy" id="32264"/>
    <lineage>
        <taxon>Eukaryota</taxon>
        <taxon>Metazoa</taxon>
        <taxon>Ecdysozoa</taxon>
        <taxon>Arthropoda</taxon>
        <taxon>Chelicerata</taxon>
        <taxon>Arachnida</taxon>
        <taxon>Acari</taxon>
        <taxon>Acariformes</taxon>
        <taxon>Trombidiformes</taxon>
        <taxon>Prostigmata</taxon>
        <taxon>Eleutherengona</taxon>
        <taxon>Raphignathae</taxon>
        <taxon>Tetranychoidea</taxon>
        <taxon>Tetranychidae</taxon>
        <taxon>Tetranychus</taxon>
    </lineage>
</organism>
<protein>
    <recommendedName>
        <fullName evidence="4">Cuticle protein 6</fullName>
    </recommendedName>
</protein>
<dbReference type="EMBL" id="CAEY01000244">
    <property type="status" value="NOT_ANNOTATED_CDS"/>
    <property type="molecule type" value="Genomic_DNA"/>
</dbReference>
<dbReference type="OMA" id="HQFHHET"/>
<dbReference type="KEGG" id="tut:107365556"/>
<evidence type="ECO:0000256" key="1">
    <source>
        <dbReference type="PROSITE-ProRule" id="PRU00497"/>
    </source>
</evidence>
<proteinExistence type="predicted"/>
<reference evidence="3" key="1">
    <citation type="submission" date="2011-08" db="EMBL/GenBank/DDBJ databases">
        <authorList>
            <person name="Rombauts S."/>
        </authorList>
    </citation>
    <scope>NUCLEOTIDE SEQUENCE</scope>
    <source>
        <strain evidence="3">London</strain>
    </source>
</reference>
<evidence type="ECO:0000313" key="3">
    <source>
        <dbReference type="Proteomes" id="UP000015104"/>
    </source>
</evidence>
<dbReference type="HOGENOM" id="CLU_1226216_0_0_1"/>
<dbReference type="AlphaFoldDB" id="T1KMI7"/>
<accession>T1KMI7</accession>
<dbReference type="PROSITE" id="PS51155">
    <property type="entry name" value="CHIT_BIND_RR_2"/>
    <property type="match status" value="1"/>
</dbReference>
<dbReference type="GO" id="GO:0062129">
    <property type="term" value="C:chitin-based extracellular matrix"/>
    <property type="evidence" value="ECO:0007669"/>
    <property type="project" value="TreeGrafter"/>
</dbReference>
<dbReference type="EnsemblMetazoa" id="tetur15g01760.1">
    <property type="protein sequence ID" value="tetur15g01760.1"/>
    <property type="gene ID" value="tetur15g01760"/>
</dbReference>
<reference evidence="2" key="2">
    <citation type="submission" date="2015-06" db="UniProtKB">
        <authorList>
            <consortium name="EnsemblMetazoa"/>
        </authorList>
    </citation>
    <scope>IDENTIFICATION</scope>
</reference>
<sequence length="226" mass="24853">MMLLILFVIGSAIAEDYIHDPIQYQSQGNQGSYNFGYDTGLYGSHQFHHETKDDNGLVRGKYGYTDPNGKLRLVHYTSGPNGYQVYPDSPVNSVPVASPSAQVSKVSSRITYPVSKVAPIKSARQIVVPLPPAKTVQREHVVTKTHFSPADTFRARYTSGSFKGAKRAEVKGGSVVVEELQQQQSSPVVAVKSLSIKSANRPIPITPAQYRSKYPPAGRYSRCYCE</sequence>
<dbReference type="PANTHER" id="PTHR10380">
    <property type="entry name" value="CUTICLE PROTEIN"/>
    <property type="match status" value="1"/>
</dbReference>
<dbReference type="Pfam" id="PF00379">
    <property type="entry name" value="Chitin_bind_4"/>
    <property type="match status" value="1"/>
</dbReference>
<keyword evidence="1" id="KW-0193">Cuticle</keyword>
<evidence type="ECO:0008006" key="4">
    <source>
        <dbReference type="Google" id="ProtNLM"/>
    </source>
</evidence>
<evidence type="ECO:0000313" key="2">
    <source>
        <dbReference type="EnsemblMetazoa" id="tetur15g01760.1"/>
    </source>
</evidence>
<name>T1KMI7_TETUR</name>
<keyword evidence="3" id="KW-1185">Reference proteome</keyword>